<protein>
    <submittedName>
        <fullName evidence="2">Uncharacterized protein</fullName>
    </submittedName>
</protein>
<evidence type="ECO:0000256" key="1">
    <source>
        <dbReference type="SAM" id="Phobius"/>
    </source>
</evidence>
<keyword evidence="3" id="KW-1185">Reference proteome</keyword>
<feature type="transmembrane region" description="Helical" evidence="1">
    <location>
        <begin position="29"/>
        <end position="48"/>
    </location>
</feature>
<dbReference type="HOGENOM" id="CLU_3030951_0_0_4"/>
<dbReference type="AlphaFoldDB" id="C4KAC2"/>
<keyword evidence="1" id="KW-0472">Membrane</keyword>
<proteinExistence type="predicted"/>
<reference evidence="3" key="1">
    <citation type="submission" date="2009-05" db="EMBL/GenBank/DDBJ databases">
        <title>Complete sequence of chromosome of Thauera sp. MZ1T.</title>
        <authorList>
            <consortium name="US DOE Joint Genome Institute"/>
            <person name="Lucas S."/>
            <person name="Copeland A."/>
            <person name="Lapidus A."/>
            <person name="Glavina del Rio T."/>
            <person name="Dalin E."/>
            <person name="Tice H."/>
            <person name="Bruce D."/>
            <person name="Goodwin L."/>
            <person name="Pitluck S."/>
            <person name="Sims D."/>
            <person name="Brettin T."/>
            <person name="Detter J.C."/>
            <person name="Han C."/>
            <person name="Larimer F."/>
            <person name="Land M."/>
            <person name="Hauser L."/>
            <person name="Kyrpides N."/>
            <person name="Mikhailova N."/>
            <person name="Sayler G.S."/>
        </authorList>
    </citation>
    <scope>NUCLEOTIDE SEQUENCE [LARGE SCALE GENOMIC DNA]</scope>
    <source>
        <strain evidence="3">MZ1T</strain>
    </source>
</reference>
<keyword evidence="1" id="KW-0812">Transmembrane</keyword>
<dbReference type="EMBL" id="CP001281">
    <property type="protein sequence ID" value="ACR01348.1"/>
    <property type="molecule type" value="Genomic_DNA"/>
</dbReference>
<evidence type="ECO:0000313" key="2">
    <source>
        <dbReference type="EMBL" id="ACR01348.1"/>
    </source>
</evidence>
<reference evidence="2 3" key="2">
    <citation type="journal article" date="2012" name="Stand. Genomic Sci.">
        <title>Complete genome sequence of Thauera aminoaromatica strain MZ1T.</title>
        <authorList>
            <person name="Jiang K."/>
            <person name="Sanseverino J."/>
            <person name="Chauhan A."/>
            <person name="Lucas S."/>
            <person name="Copeland A."/>
            <person name="Lapidus A."/>
            <person name="Del Rio T.G."/>
            <person name="Dalin E."/>
            <person name="Tice H."/>
            <person name="Bruce D."/>
            <person name="Goodwin L."/>
            <person name="Pitluck S."/>
            <person name="Sims D."/>
            <person name="Brettin T."/>
            <person name="Detter J.C."/>
            <person name="Han C."/>
            <person name="Chang Y.J."/>
            <person name="Larimer F."/>
            <person name="Land M."/>
            <person name="Hauser L."/>
            <person name="Kyrpides N.C."/>
            <person name="Mikhailova N."/>
            <person name="Moser S."/>
            <person name="Jegier P."/>
            <person name="Close D."/>
            <person name="Debruyn J.M."/>
            <person name="Wang Y."/>
            <person name="Layton A.C."/>
            <person name="Allen M.S."/>
            <person name="Sayler G.S."/>
        </authorList>
    </citation>
    <scope>NUCLEOTIDE SEQUENCE [LARGE SCALE GENOMIC DNA]</scope>
    <source>
        <strain evidence="2 3">MZ1T</strain>
    </source>
</reference>
<name>C4KAC2_THASP</name>
<dbReference type="Proteomes" id="UP000002186">
    <property type="component" value="Chromosome"/>
</dbReference>
<accession>C4KAC2</accession>
<keyword evidence="1" id="KW-1133">Transmembrane helix</keyword>
<evidence type="ECO:0000313" key="3">
    <source>
        <dbReference type="Proteomes" id="UP000002186"/>
    </source>
</evidence>
<gene>
    <name evidence="2" type="ordered locus">Tmz1t_2748</name>
</gene>
<sequence>MWNALFNLFVAAVVAPAAALIVIAWSGKLGWPPLLGLIVAVAAGLGIISDRIRKP</sequence>
<organism evidence="2 3">
    <name type="scientific">Thauera aminoaromatica</name>
    <dbReference type="NCBI Taxonomy" id="164330"/>
    <lineage>
        <taxon>Bacteria</taxon>
        <taxon>Pseudomonadati</taxon>
        <taxon>Pseudomonadota</taxon>
        <taxon>Betaproteobacteria</taxon>
        <taxon>Rhodocyclales</taxon>
        <taxon>Zoogloeaceae</taxon>
        <taxon>Thauera</taxon>
    </lineage>
</organism>
<dbReference type="KEGG" id="tmz:Tmz1t_2748"/>